<keyword evidence="3" id="KW-0812">Transmembrane</keyword>
<evidence type="ECO:0000256" key="2">
    <source>
        <dbReference type="ARBA" id="ARBA00022475"/>
    </source>
</evidence>
<dbReference type="FunFam" id="2.10.50.30:FF:000004">
    <property type="entry name" value="Taste receptor type 1 member 3-like protein"/>
    <property type="match status" value="1"/>
</dbReference>
<dbReference type="InParanoid" id="A0A672FEV3"/>
<evidence type="ECO:0000256" key="11">
    <source>
        <dbReference type="ARBA" id="ARBA00038492"/>
    </source>
</evidence>
<dbReference type="Pfam" id="PF07562">
    <property type="entry name" value="NCD3G"/>
    <property type="match status" value="1"/>
</dbReference>
<keyword evidence="5" id="KW-1133">Transmembrane helix</keyword>
<dbReference type="PANTHER" id="PTHR24061:SF441">
    <property type="entry name" value="TASTE RECEPTOR TYPE 1 MEMBER 2B-RELATED"/>
    <property type="match status" value="1"/>
</dbReference>
<dbReference type="SUPFAM" id="SSF57586">
    <property type="entry name" value="TNF receptor-like"/>
    <property type="match status" value="1"/>
</dbReference>
<evidence type="ECO:0000256" key="3">
    <source>
        <dbReference type="ARBA" id="ARBA00022692"/>
    </source>
</evidence>
<keyword evidence="4" id="KW-0732">Signal</keyword>
<reference evidence="14" key="1">
    <citation type="submission" date="2019-06" db="EMBL/GenBank/DDBJ databases">
        <authorList>
            <consortium name="Wellcome Sanger Institute Data Sharing"/>
        </authorList>
    </citation>
    <scope>NUCLEOTIDE SEQUENCE [LARGE SCALE GENOMIC DNA]</scope>
</reference>
<dbReference type="PANTHER" id="PTHR24061">
    <property type="entry name" value="CALCIUM-SENSING RECEPTOR-RELATED"/>
    <property type="match status" value="1"/>
</dbReference>
<dbReference type="AlphaFoldDB" id="A0A672FEV3"/>
<dbReference type="Gene3D" id="3.40.50.2300">
    <property type="match status" value="2"/>
</dbReference>
<dbReference type="Proteomes" id="UP000472267">
    <property type="component" value="Chromosome 20"/>
</dbReference>
<evidence type="ECO:0000259" key="12">
    <source>
        <dbReference type="Pfam" id="PF01094"/>
    </source>
</evidence>
<evidence type="ECO:0000256" key="10">
    <source>
        <dbReference type="ARBA" id="ARBA00023224"/>
    </source>
</evidence>
<dbReference type="InterPro" id="IPR028082">
    <property type="entry name" value="Peripla_BP_I"/>
</dbReference>
<dbReference type="GO" id="GO:0050909">
    <property type="term" value="P:sensory perception of taste"/>
    <property type="evidence" value="ECO:0007669"/>
    <property type="project" value="UniProtKB-ARBA"/>
</dbReference>
<dbReference type="FunFam" id="3.40.50.2300:FF:000016">
    <property type="entry name" value="Taste 1 receptor member 2"/>
    <property type="match status" value="1"/>
</dbReference>
<proteinExistence type="inferred from homology"/>
<feature type="domain" description="GPCR family 3 nine cysteines" evidence="13">
    <location>
        <begin position="395"/>
        <end position="432"/>
    </location>
</feature>
<evidence type="ECO:0000256" key="7">
    <source>
        <dbReference type="ARBA" id="ARBA00023136"/>
    </source>
</evidence>
<comment type="similarity">
    <text evidence="11">Belongs to the G-protein coupled receptor 3 family. TAS1R subfamily.</text>
</comment>
<sequence length="447" mass="50081">MRFAVEQINNSSSLLPNVSIGYILFDQCSERYSFPSMLKLISVNGLIDPWGEPPKNLMAVIGSYTSPKTVSVAPLLMMDLIPMVSYGAASSEFSEKKAYPSFLRTVHTNKDVIEIIVRILNHFKWHWVAFLYDDNDFGNNGQELFTSKIRDTDICLAYTKGLDHQTDYPQIFKQIDALRVHVIIVFSSEWTAEVLFQSAIQQNVTSKVWIAMDAWSLNQKLPKTEGIRNVGTVLGLAAPATTIPGFSDFVHSAKAAALCENAEQETFCNQVFNCSGLSAADVIDADGSFSFTVYAAVYSIAHALHKTLQCKVGRCNDNITVYPHMVLAELKKSNFTLLNQTIHFDENGDPNYGFYFIVFWNHNGEAQEVGYYEFFPPFHFVINSNEIQWHTNGTVPTSVCSQECPVGYKKKQEGIHKCCFSCEICQNGTFINVTGEVLYNKTSATNV</sequence>
<dbReference type="Gene3D" id="2.10.50.30">
    <property type="entry name" value="GPCR, family 3, nine cysteines domain"/>
    <property type="match status" value="1"/>
</dbReference>
<dbReference type="InterPro" id="IPR011500">
    <property type="entry name" value="GPCR_3_9-Cys_dom"/>
</dbReference>
<evidence type="ECO:0000256" key="8">
    <source>
        <dbReference type="ARBA" id="ARBA00023170"/>
    </source>
</evidence>
<evidence type="ECO:0008006" key="16">
    <source>
        <dbReference type="Google" id="ProtNLM"/>
    </source>
</evidence>
<accession>A0A672FEV3</accession>
<protein>
    <recommendedName>
        <fullName evidence="16">G-protein coupled receptors family 3 profile domain-containing protein</fullName>
    </recommendedName>
</protein>
<evidence type="ECO:0000256" key="9">
    <source>
        <dbReference type="ARBA" id="ARBA00023180"/>
    </source>
</evidence>
<keyword evidence="7" id="KW-0472">Membrane</keyword>
<evidence type="ECO:0000256" key="5">
    <source>
        <dbReference type="ARBA" id="ARBA00022989"/>
    </source>
</evidence>
<dbReference type="PRINTS" id="PR00592">
    <property type="entry name" value="CASENSINGR"/>
</dbReference>
<evidence type="ECO:0000259" key="13">
    <source>
        <dbReference type="Pfam" id="PF07562"/>
    </source>
</evidence>
<keyword evidence="6" id="KW-0297">G-protein coupled receptor</keyword>
<comment type="subcellular location">
    <subcellularLocation>
        <location evidence="1">Cell membrane</location>
        <topology evidence="1">Multi-pass membrane protein</topology>
    </subcellularLocation>
</comment>
<dbReference type="OMA" id="TYARIIM"/>
<evidence type="ECO:0000256" key="4">
    <source>
        <dbReference type="ARBA" id="ARBA00022729"/>
    </source>
</evidence>
<keyword evidence="10" id="KW-0807">Transducer</keyword>
<dbReference type="InterPro" id="IPR000068">
    <property type="entry name" value="GPCR_3_Ca_sens_rcpt-rel"/>
</dbReference>
<organism evidence="14 15">
    <name type="scientific">Salarias fasciatus</name>
    <name type="common">Jewelled blenny</name>
    <name type="synonym">Blennius fasciatus</name>
    <dbReference type="NCBI Taxonomy" id="181472"/>
    <lineage>
        <taxon>Eukaryota</taxon>
        <taxon>Metazoa</taxon>
        <taxon>Chordata</taxon>
        <taxon>Craniata</taxon>
        <taxon>Vertebrata</taxon>
        <taxon>Euteleostomi</taxon>
        <taxon>Actinopterygii</taxon>
        <taxon>Neopterygii</taxon>
        <taxon>Teleostei</taxon>
        <taxon>Neoteleostei</taxon>
        <taxon>Acanthomorphata</taxon>
        <taxon>Ovalentaria</taxon>
        <taxon>Blenniimorphae</taxon>
        <taxon>Blenniiformes</taxon>
        <taxon>Blennioidei</taxon>
        <taxon>Blenniidae</taxon>
        <taxon>Salariinae</taxon>
        <taxon>Salarias</taxon>
    </lineage>
</organism>
<feature type="domain" description="Receptor ligand binding region" evidence="12">
    <location>
        <begin position="1"/>
        <end position="362"/>
    </location>
</feature>
<evidence type="ECO:0000313" key="14">
    <source>
        <dbReference type="Ensembl" id="ENSSFAP00005004237.1"/>
    </source>
</evidence>
<dbReference type="SUPFAM" id="SSF53822">
    <property type="entry name" value="Periplasmic binding protein-like I"/>
    <property type="match status" value="1"/>
</dbReference>
<keyword evidence="9" id="KW-0325">Glycoprotein</keyword>
<dbReference type="InterPro" id="IPR038550">
    <property type="entry name" value="GPCR_3_9-Cys_sf"/>
</dbReference>
<name>A0A672FEV3_SALFA</name>
<keyword evidence="2" id="KW-1003">Cell membrane</keyword>
<dbReference type="GO" id="GO:0004930">
    <property type="term" value="F:G protein-coupled receptor activity"/>
    <property type="evidence" value="ECO:0007669"/>
    <property type="project" value="UniProtKB-KW"/>
</dbReference>
<evidence type="ECO:0000256" key="6">
    <source>
        <dbReference type="ARBA" id="ARBA00023040"/>
    </source>
</evidence>
<dbReference type="GO" id="GO:0005886">
    <property type="term" value="C:plasma membrane"/>
    <property type="evidence" value="ECO:0007669"/>
    <property type="project" value="UniProtKB-SubCell"/>
</dbReference>
<reference evidence="14" key="3">
    <citation type="submission" date="2025-09" db="UniProtKB">
        <authorList>
            <consortium name="Ensembl"/>
        </authorList>
    </citation>
    <scope>IDENTIFICATION</scope>
</reference>
<dbReference type="InterPro" id="IPR000337">
    <property type="entry name" value="GPCR_3"/>
</dbReference>
<reference evidence="14" key="2">
    <citation type="submission" date="2025-08" db="UniProtKB">
        <authorList>
            <consortium name="Ensembl"/>
        </authorList>
    </citation>
    <scope>IDENTIFICATION</scope>
</reference>
<dbReference type="PRINTS" id="PR00248">
    <property type="entry name" value="GPCRMGR"/>
</dbReference>
<keyword evidence="15" id="KW-1185">Reference proteome</keyword>
<evidence type="ECO:0000313" key="15">
    <source>
        <dbReference type="Proteomes" id="UP000472267"/>
    </source>
</evidence>
<dbReference type="Ensembl" id="ENSSFAT00005004523.1">
    <property type="protein sequence ID" value="ENSSFAP00005004237.1"/>
    <property type="gene ID" value="ENSSFAG00005002832.1"/>
</dbReference>
<gene>
    <name evidence="14" type="primary">LOC115408505</name>
</gene>
<evidence type="ECO:0000256" key="1">
    <source>
        <dbReference type="ARBA" id="ARBA00004651"/>
    </source>
</evidence>
<dbReference type="InterPro" id="IPR001828">
    <property type="entry name" value="ANF_lig-bd_rcpt"/>
</dbReference>
<dbReference type="Pfam" id="PF01094">
    <property type="entry name" value="ANF_receptor"/>
    <property type="match status" value="1"/>
</dbReference>
<keyword evidence="8" id="KW-0675">Receptor</keyword>